<reference evidence="3" key="1">
    <citation type="journal article" date="2024" name="IScience">
        <title>Strigolactones Initiate the Formation of Haustorium-like Structures in Castilleja.</title>
        <authorList>
            <person name="Buerger M."/>
            <person name="Peterson D."/>
            <person name="Chory J."/>
        </authorList>
    </citation>
    <scope>NUCLEOTIDE SEQUENCE [LARGE SCALE GENOMIC DNA]</scope>
</reference>
<evidence type="ECO:0000313" key="2">
    <source>
        <dbReference type="EMBL" id="KAL3618776.1"/>
    </source>
</evidence>
<dbReference type="AlphaFoldDB" id="A0ABD3BP57"/>
<sequence length="216" mass="23673">MERLPRGATHSGHHLRVSPCTHRIFGTLHPPQPSASTASVELSEDDIFSTPMECLPLSPTRPIPNPSTKPTNNVTLNHCGILAALNSYSSIRTRSGSGSDTRPLFIHKASLPPPTAGILIPKPPRYQRRFVARSAPIKIPVISAAVQRRARELEDAVSDGKEEEGNVMTLPPHELAESRYSPMLACSVMEGVGRTLKGRDLRQVRNAIWRRTGLID</sequence>
<keyword evidence="3" id="KW-1185">Reference proteome</keyword>
<dbReference type="EMBL" id="JAVIJP010000078">
    <property type="protein sequence ID" value="KAL3618776.1"/>
    <property type="molecule type" value="Genomic_DNA"/>
</dbReference>
<organism evidence="2 3">
    <name type="scientific">Castilleja foliolosa</name>
    <dbReference type="NCBI Taxonomy" id="1961234"/>
    <lineage>
        <taxon>Eukaryota</taxon>
        <taxon>Viridiplantae</taxon>
        <taxon>Streptophyta</taxon>
        <taxon>Embryophyta</taxon>
        <taxon>Tracheophyta</taxon>
        <taxon>Spermatophyta</taxon>
        <taxon>Magnoliopsida</taxon>
        <taxon>eudicotyledons</taxon>
        <taxon>Gunneridae</taxon>
        <taxon>Pentapetalae</taxon>
        <taxon>asterids</taxon>
        <taxon>lamiids</taxon>
        <taxon>Lamiales</taxon>
        <taxon>Orobanchaceae</taxon>
        <taxon>Pedicularideae</taxon>
        <taxon>Castillejinae</taxon>
        <taxon>Castilleja</taxon>
    </lineage>
</organism>
<name>A0ABD3BP57_9LAMI</name>
<dbReference type="Pfam" id="PF04520">
    <property type="entry name" value="Senescence_reg"/>
    <property type="match status" value="1"/>
</dbReference>
<comment type="caution">
    <text evidence="2">The sequence shown here is derived from an EMBL/GenBank/DDBJ whole genome shotgun (WGS) entry which is preliminary data.</text>
</comment>
<comment type="similarity">
    <text evidence="1">Belongs to the senescence regulator S40 family.</text>
</comment>
<protein>
    <recommendedName>
        <fullName evidence="4">Senescence regulator S40</fullName>
    </recommendedName>
</protein>
<dbReference type="InterPro" id="IPR007608">
    <property type="entry name" value="Senescence_reg_S40"/>
</dbReference>
<gene>
    <name evidence="2" type="ORF">CASFOL_037438</name>
</gene>
<evidence type="ECO:0000256" key="1">
    <source>
        <dbReference type="ARBA" id="ARBA00034773"/>
    </source>
</evidence>
<evidence type="ECO:0008006" key="4">
    <source>
        <dbReference type="Google" id="ProtNLM"/>
    </source>
</evidence>
<dbReference type="PANTHER" id="PTHR33083">
    <property type="entry name" value="EXPRESSED PROTEIN"/>
    <property type="match status" value="1"/>
</dbReference>
<dbReference type="GO" id="GO:0010150">
    <property type="term" value="P:leaf senescence"/>
    <property type="evidence" value="ECO:0007669"/>
    <property type="project" value="UniProtKB-ARBA"/>
</dbReference>
<accession>A0ABD3BP57</accession>
<dbReference type="Proteomes" id="UP001632038">
    <property type="component" value="Unassembled WGS sequence"/>
</dbReference>
<evidence type="ECO:0000313" key="3">
    <source>
        <dbReference type="Proteomes" id="UP001632038"/>
    </source>
</evidence>
<proteinExistence type="inferred from homology"/>
<dbReference type="PANTHER" id="PTHR33083:SF50">
    <property type="entry name" value="PROTEIN S40-7"/>
    <property type="match status" value="1"/>
</dbReference>